<evidence type="ECO:0000313" key="4">
    <source>
        <dbReference type="Proteomes" id="UP001163739"/>
    </source>
</evidence>
<organism evidence="3 4">
    <name type="scientific">Alkalimarinus alittae</name>
    <dbReference type="NCBI Taxonomy" id="2961619"/>
    <lineage>
        <taxon>Bacteria</taxon>
        <taxon>Pseudomonadati</taxon>
        <taxon>Pseudomonadota</taxon>
        <taxon>Gammaproteobacteria</taxon>
        <taxon>Alteromonadales</taxon>
        <taxon>Alteromonadaceae</taxon>
        <taxon>Alkalimarinus</taxon>
    </lineage>
</organism>
<gene>
    <name evidence="3" type="ORF">NKI27_09635</name>
</gene>
<sequence length="328" mass="38080">MKNDNHLWVCWEDHRRSRELAKALNYTYTPLIHAGNRLRRYPVLIVKTVRLIKEKKPTVVICQNPSIVLTFLLCCLKKINNFKLIVDRHTNFKFKTIKSWNPKWRIFHFLSKLTIKYADLTIVTNEPLKEIVEEWGGKGFVLQDKLPELDKGKITPLEGRVNIAFVCTYSDDEPYEKVIKLFNTLPEDIHLYVTGNFNKWVDLADGKIVVPKNVHLLGFVDEEQYQSLIKSVDIVMVLTDLEYVLNCGAYEAISVDKPLILSDTLTIRSYFKYGITYTKLDESSLVQSIKDSVNNKDKHSWDIIDNKIRMVSEWEGRKANLEAVVSSL</sequence>
<dbReference type="RefSeq" id="WP_265049446.1">
    <property type="nucleotide sequence ID" value="NZ_CP100390.1"/>
</dbReference>
<evidence type="ECO:0000313" key="3">
    <source>
        <dbReference type="EMBL" id="UZE97973.1"/>
    </source>
</evidence>
<dbReference type="Pfam" id="PF00534">
    <property type="entry name" value="Glycos_transf_1"/>
    <property type="match status" value="1"/>
</dbReference>
<dbReference type="Pfam" id="PF13439">
    <property type="entry name" value="Glyco_transf_4"/>
    <property type="match status" value="1"/>
</dbReference>
<dbReference type="SUPFAM" id="SSF53756">
    <property type="entry name" value="UDP-Glycosyltransferase/glycogen phosphorylase"/>
    <property type="match status" value="1"/>
</dbReference>
<reference evidence="3" key="1">
    <citation type="submission" date="2022-06" db="EMBL/GenBank/DDBJ databases">
        <title>Alkalimarinus sp. nov., isolated from gut of a Alitta virens.</title>
        <authorList>
            <person name="Yang A.I."/>
            <person name="Shin N.-R."/>
        </authorList>
    </citation>
    <scope>NUCLEOTIDE SEQUENCE</scope>
    <source>
        <strain evidence="3">A2M4</strain>
    </source>
</reference>
<feature type="domain" description="Glycosyl transferase family 1" evidence="1">
    <location>
        <begin position="158"/>
        <end position="296"/>
    </location>
</feature>
<accession>A0ABY6N777</accession>
<protein>
    <submittedName>
        <fullName evidence="3">Glycosyltransferase</fullName>
    </submittedName>
</protein>
<dbReference type="InterPro" id="IPR001296">
    <property type="entry name" value="Glyco_trans_1"/>
</dbReference>
<proteinExistence type="predicted"/>
<keyword evidence="4" id="KW-1185">Reference proteome</keyword>
<dbReference type="Proteomes" id="UP001163739">
    <property type="component" value="Chromosome"/>
</dbReference>
<evidence type="ECO:0000259" key="2">
    <source>
        <dbReference type="Pfam" id="PF13439"/>
    </source>
</evidence>
<evidence type="ECO:0000259" key="1">
    <source>
        <dbReference type="Pfam" id="PF00534"/>
    </source>
</evidence>
<dbReference type="Gene3D" id="3.40.50.2000">
    <property type="entry name" value="Glycogen Phosphorylase B"/>
    <property type="match status" value="2"/>
</dbReference>
<name>A0ABY6N777_9ALTE</name>
<dbReference type="InterPro" id="IPR028098">
    <property type="entry name" value="Glyco_trans_4-like_N"/>
</dbReference>
<feature type="domain" description="Glycosyltransferase subfamily 4-like N-terminal" evidence="2">
    <location>
        <begin position="24"/>
        <end position="136"/>
    </location>
</feature>
<dbReference type="EMBL" id="CP100390">
    <property type="protein sequence ID" value="UZE97973.1"/>
    <property type="molecule type" value="Genomic_DNA"/>
</dbReference>